<dbReference type="GO" id="GO:0016757">
    <property type="term" value="F:glycosyltransferase activity"/>
    <property type="evidence" value="ECO:0007669"/>
    <property type="project" value="UniProtKB-KW"/>
</dbReference>
<dbReference type="RefSeq" id="WP_320182436.1">
    <property type="nucleotide sequence ID" value="NZ_CP138332.1"/>
</dbReference>
<organism evidence="2 3">
    <name type="scientific">Sphingobacterium bambusae</name>
    <dbReference type="NCBI Taxonomy" id="662858"/>
    <lineage>
        <taxon>Bacteria</taxon>
        <taxon>Pseudomonadati</taxon>
        <taxon>Bacteroidota</taxon>
        <taxon>Sphingobacteriia</taxon>
        <taxon>Sphingobacteriales</taxon>
        <taxon>Sphingobacteriaceae</taxon>
        <taxon>Sphingobacterium</taxon>
    </lineage>
</organism>
<evidence type="ECO:0000313" key="3">
    <source>
        <dbReference type="Proteomes" id="UP001597525"/>
    </source>
</evidence>
<dbReference type="Pfam" id="PF04230">
    <property type="entry name" value="PS_pyruv_trans"/>
    <property type="match status" value="1"/>
</dbReference>
<keyword evidence="2" id="KW-0808">Transferase</keyword>
<keyword evidence="2" id="KW-0328">Glycosyltransferase</keyword>
<proteinExistence type="predicted"/>
<sequence>MKIGIVTFHNVYNYGGMLQAYALCQFLNRDGNNCVCIDYRQPALTAKYSHRFWDVRKSIIQNVKHLVAYYLLKRDFHKEKVFNGFLKSHIPLSSEVNSLGEFANISKDFDILVSGSDQLWNPIFTGGALDPVYFLETSEKARKFAYASSAGAYQYKDAELNQIKSYLLNYERIAVREEFLKDQLDSVHNDVSVVIDPTLLLNRDRWSEIRQPIDGLPAKYVLLYTFDNNLDSIKIAKKVSLSLGIPVVSLFRVKSDVKVDYTLDSLSPQQFIELVNNADFVVTNSFHGTAFAVNFSKDFFSIYKKSNPHRVINLLKRLGLTDRVVKGVDELPNSEKWSIDYGLAQKALEEQREFASVFLKF</sequence>
<dbReference type="EC" id="2.4.-.-" evidence="2"/>
<comment type="caution">
    <text evidence="2">The sequence shown here is derived from an EMBL/GenBank/DDBJ whole genome shotgun (WGS) entry which is preliminary data.</text>
</comment>
<evidence type="ECO:0000313" key="2">
    <source>
        <dbReference type="EMBL" id="MFD2966735.1"/>
    </source>
</evidence>
<feature type="domain" description="Polysaccharide pyruvyl transferase" evidence="1">
    <location>
        <begin position="13"/>
        <end position="303"/>
    </location>
</feature>
<reference evidence="3" key="1">
    <citation type="journal article" date="2019" name="Int. J. Syst. Evol. Microbiol.">
        <title>The Global Catalogue of Microorganisms (GCM) 10K type strain sequencing project: providing services to taxonomists for standard genome sequencing and annotation.</title>
        <authorList>
            <consortium name="The Broad Institute Genomics Platform"/>
            <consortium name="The Broad Institute Genome Sequencing Center for Infectious Disease"/>
            <person name="Wu L."/>
            <person name="Ma J."/>
        </authorList>
    </citation>
    <scope>NUCLEOTIDE SEQUENCE [LARGE SCALE GENOMIC DNA]</scope>
    <source>
        <strain evidence="3">KCTC 22814</strain>
    </source>
</reference>
<gene>
    <name evidence="2" type="ORF">ACFS7Y_05030</name>
</gene>
<dbReference type="Proteomes" id="UP001597525">
    <property type="component" value="Unassembled WGS sequence"/>
</dbReference>
<keyword evidence="3" id="KW-1185">Reference proteome</keyword>
<dbReference type="InterPro" id="IPR007345">
    <property type="entry name" value="Polysacch_pyruvyl_Trfase"/>
</dbReference>
<evidence type="ECO:0000259" key="1">
    <source>
        <dbReference type="Pfam" id="PF04230"/>
    </source>
</evidence>
<dbReference type="EMBL" id="JBHUPB010000004">
    <property type="protein sequence ID" value="MFD2966735.1"/>
    <property type="molecule type" value="Genomic_DNA"/>
</dbReference>
<protein>
    <submittedName>
        <fullName evidence="2">Polysaccharide pyruvyl transferase family protein</fullName>
        <ecNumber evidence="2">2.4.-.-</ecNumber>
    </submittedName>
</protein>
<accession>A0ABW6BAY9</accession>
<name>A0ABW6BAY9_9SPHI</name>